<dbReference type="EMBL" id="BLBC01000011">
    <property type="protein sequence ID" value="GET46371.1"/>
    <property type="molecule type" value="Genomic_DNA"/>
</dbReference>
<evidence type="ECO:0000313" key="5">
    <source>
        <dbReference type="EMBL" id="GET46371.1"/>
    </source>
</evidence>
<gene>
    <name evidence="5" type="ORF">RCZ01_16730</name>
</gene>
<dbReference type="SMART" id="SM00342">
    <property type="entry name" value="HTH_ARAC"/>
    <property type="match status" value="1"/>
</dbReference>
<comment type="caution">
    <text evidence="5">The sequence shown here is derived from an EMBL/GenBank/DDBJ whole genome shotgun (WGS) entry which is preliminary data.</text>
</comment>
<dbReference type="SUPFAM" id="SSF46689">
    <property type="entry name" value="Homeodomain-like"/>
    <property type="match status" value="1"/>
</dbReference>
<dbReference type="Proteomes" id="UP000398217">
    <property type="component" value="Unassembled WGS sequence"/>
</dbReference>
<dbReference type="InterPro" id="IPR018060">
    <property type="entry name" value="HTH_AraC"/>
</dbReference>
<dbReference type="InterPro" id="IPR050204">
    <property type="entry name" value="AraC_XylS_family_regulators"/>
</dbReference>
<name>A0A5M4B9T8_9FLAO</name>
<keyword evidence="3" id="KW-0804">Transcription</keyword>
<dbReference type="RefSeq" id="WP_155285009.1">
    <property type="nucleotide sequence ID" value="NZ_BLBC01000011.1"/>
</dbReference>
<keyword evidence="2" id="KW-0238">DNA-binding</keyword>
<sequence length="258" mass="30506">MPTSKYQISKPNAFLSKYIDYFWAAETDEYFRYISPASTLTDWVFFCEGTMKNTQNREELSESGMIFGQKTIFNNYEAVLPKAKLFGVRVRPSVFLLTCKIPAMALDGQCISLQDLFGYEGERLTEKILKSDTLPEFVYILSNFLMQKATDLPLKYQSVEKWLSQTNFLSRDVSIKEICLSQRQFERNFKEFTGFSLRKYTKIKRFERVFQYLQNTKNQENLTEIAYRFGYYDQAHFNRDFKAFTGKNPKFLLKDLKM</sequence>
<dbReference type="Pfam" id="PF20240">
    <property type="entry name" value="DUF6597"/>
    <property type="match status" value="1"/>
</dbReference>
<dbReference type="PANTHER" id="PTHR46796">
    <property type="entry name" value="HTH-TYPE TRANSCRIPTIONAL ACTIVATOR RHAS-RELATED"/>
    <property type="match status" value="1"/>
</dbReference>
<evidence type="ECO:0000256" key="2">
    <source>
        <dbReference type="ARBA" id="ARBA00023125"/>
    </source>
</evidence>
<keyword evidence="1" id="KW-0805">Transcription regulation</keyword>
<feature type="domain" description="HTH araC/xylS-type" evidence="4">
    <location>
        <begin position="159"/>
        <end position="255"/>
    </location>
</feature>
<dbReference type="OrthoDB" id="323290at2"/>
<dbReference type="GO" id="GO:0003700">
    <property type="term" value="F:DNA-binding transcription factor activity"/>
    <property type="evidence" value="ECO:0007669"/>
    <property type="project" value="InterPro"/>
</dbReference>
<organism evidence="5 6">
    <name type="scientific">Capnocytophaga felis</name>
    <dbReference type="NCBI Taxonomy" id="2267611"/>
    <lineage>
        <taxon>Bacteria</taxon>
        <taxon>Pseudomonadati</taxon>
        <taxon>Bacteroidota</taxon>
        <taxon>Flavobacteriia</taxon>
        <taxon>Flavobacteriales</taxon>
        <taxon>Flavobacteriaceae</taxon>
        <taxon>Capnocytophaga</taxon>
    </lineage>
</organism>
<dbReference type="InterPro" id="IPR046532">
    <property type="entry name" value="DUF6597"/>
</dbReference>
<reference evidence="6" key="1">
    <citation type="journal article" date="2020" name="Int. J. Syst. Evol. Microbiol.">
        <title>Capnocytophaga felis sp. nov. isolated from the feline oral cavity.</title>
        <authorList>
            <person name="Suzuki M."/>
            <person name="Umeda K."/>
            <person name="Kimura M."/>
            <person name="Imaoka K."/>
            <person name="Morikawa S."/>
            <person name="Maeda K."/>
        </authorList>
    </citation>
    <scope>NUCLEOTIDE SEQUENCE [LARGE SCALE GENOMIC DNA]</scope>
    <source>
        <strain evidence="6">KC07070</strain>
    </source>
</reference>
<keyword evidence="6" id="KW-1185">Reference proteome</keyword>
<dbReference type="Gene3D" id="1.10.10.60">
    <property type="entry name" value="Homeodomain-like"/>
    <property type="match status" value="1"/>
</dbReference>
<accession>A0A5M4B9T8</accession>
<dbReference type="GO" id="GO:0043565">
    <property type="term" value="F:sequence-specific DNA binding"/>
    <property type="evidence" value="ECO:0007669"/>
    <property type="project" value="InterPro"/>
</dbReference>
<protein>
    <recommendedName>
        <fullName evidence="4">HTH araC/xylS-type domain-containing protein</fullName>
    </recommendedName>
</protein>
<dbReference type="PANTHER" id="PTHR46796:SF13">
    <property type="entry name" value="HTH-TYPE TRANSCRIPTIONAL ACTIVATOR RHAS"/>
    <property type="match status" value="1"/>
</dbReference>
<dbReference type="AlphaFoldDB" id="A0A5M4B9T8"/>
<dbReference type="InterPro" id="IPR009057">
    <property type="entry name" value="Homeodomain-like_sf"/>
</dbReference>
<evidence type="ECO:0000259" key="4">
    <source>
        <dbReference type="PROSITE" id="PS01124"/>
    </source>
</evidence>
<evidence type="ECO:0000313" key="6">
    <source>
        <dbReference type="Proteomes" id="UP000398217"/>
    </source>
</evidence>
<evidence type="ECO:0000256" key="1">
    <source>
        <dbReference type="ARBA" id="ARBA00023015"/>
    </source>
</evidence>
<proteinExistence type="predicted"/>
<dbReference type="Pfam" id="PF12833">
    <property type="entry name" value="HTH_18"/>
    <property type="match status" value="1"/>
</dbReference>
<dbReference type="PROSITE" id="PS01124">
    <property type="entry name" value="HTH_ARAC_FAMILY_2"/>
    <property type="match status" value="1"/>
</dbReference>
<evidence type="ECO:0000256" key="3">
    <source>
        <dbReference type="ARBA" id="ARBA00023163"/>
    </source>
</evidence>